<dbReference type="GeneID" id="101890321"/>
<dbReference type="Pfam" id="PF06477">
    <property type="entry name" value="DUF1091"/>
    <property type="match status" value="1"/>
</dbReference>
<dbReference type="RefSeq" id="XP_005184634.2">
    <property type="nucleotide sequence ID" value="XM_005184577.2"/>
</dbReference>
<dbReference type="Proteomes" id="UP001652621">
    <property type="component" value="Unplaced"/>
</dbReference>
<protein>
    <submittedName>
        <fullName evidence="2">Uncharacterized protein LOC101890321</fullName>
    </submittedName>
</protein>
<accession>A0A9J7CVG6</accession>
<dbReference type="PANTHER" id="PTHR21112:SF0">
    <property type="entry name" value="CHEMOSENSORY PROTEIN A 29A-RELATED"/>
    <property type="match status" value="1"/>
</dbReference>
<reference evidence="2" key="1">
    <citation type="submission" date="2025-08" db="UniProtKB">
        <authorList>
            <consortium name="RefSeq"/>
        </authorList>
    </citation>
    <scope>IDENTIFICATION</scope>
    <source>
        <strain evidence="2">Aabys</strain>
        <tissue evidence="2">Whole body</tissue>
    </source>
</reference>
<evidence type="ECO:0000313" key="1">
    <source>
        <dbReference type="Proteomes" id="UP001652621"/>
    </source>
</evidence>
<dbReference type="InterPro" id="IPR010512">
    <property type="entry name" value="DUF1091"/>
</dbReference>
<gene>
    <name evidence="2" type="primary">LOC101890321</name>
</gene>
<keyword evidence="1" id="KW-1185">Reference proteome</keyword>
<dbReference type="VEuPathDB" id="VectorBase:MDOA008853"/>
<dbReference type="PANTHER" id="PTHR21112">
    <property type="entry name" value="CHEMOSENSORY PROTEIN A 29A-RELATED"/>
    <property type="match status" value="1"/>
</dbReference>
<name>A0A9J7CVG6_MUSDO</name>
<dbReference type="OrthoDB" id="8043478at2759"/>
<proteinExistence type="predicted"/>
<dbReference type="VEuPathDB" id="VectorBase:MDOMA2_011317"/>
<organism evidence="1 2">
    <name type="scientific">Musca domestica</name>
    <name type="common">House fly</name>
    <dbReference type="NCBI Taxonomy" id="7370"/>
    <lineage>
        <taxon>Eukaryota</taxon>
        <taxon>Metazoa</taxon>
        <taxon>Ecdysozoa</taxon>
        <taxon>Arthropoda</taxon>
        <taxon>Hexapoda</taxon>
        <taxon>Insecta</taxon>
        <taxon>Pterygota</taxon>
        <taxon>Neoptera</taxon>
        <taxon>Endopterygota</taxon>
        <taxon>Diptera</taxon>
        <taxon>Brachycera</taxon>
        <taxon>Muscomorpha</taxon>
        <taxon>Muscoidea</taxon>
        <taxon>Muscidae</taxon>
        <taxon>Musca</taxon>
    </lineage>
</organism>
<sequence>MKVVAMYSSRPDLFSFTDWKVERVSRGVFAFFGKYTVNMTVEVGDCNEIEVLTYRSENGVRDFRLLPFKVERQHIFDYMSGFYRTYVMNTIKTCSTMPVFEGRFQPPFEKRDYVLDKCQFNLDDYPYVPEGFYKVALIGYGDVSWSMNFTGHINVW</sequence>
<evidence type="ECO:0000313" key="2">
    <source>
        <dbReference type="RefSeq" id="XP_005184634.2"/>
    </source>
</evidence>